<comment type="caution">
    <text evidence="2">The sequence shown here is derived from an EMBL/GenBank/DDBJ whole genome shotgun (WGS) entry which is preliminary data.</text>
</comment>
<accession>A0A2W7R6Q9</accession>
<dbReference type="InterPro" id="IPR025499">
    <property type="entry name" value="KdgF"/>
</dbReference>
<dbReference type="AlphaFoldDB" id="A0A2W7R6Q9"/>
<dbReference type="InterPro" id="IPR013096">
    <property type="entry name" value="Cupin_2"/>
</dbReference>
<protein>
    <submittedName>
        <fullName evidence="2">Cupin domain-containing protein</fullName>
    </submittedName>
</protein>
<dbReference type="InterPro" id="IPR052535">
    <property type="entry name" value="Bacilysin_H2HPP_isomerase"/>
</dbReference>
<dbReference type="EMBL" id="QKZT01000013">
    <property type="protein sequence ID" value="PZX49819.1"/>
    <property type="molecule type" value="Genomic_DNA"/>
</dbReference>
<dbReference type="PIRSF" id="PIRSF029883">
    <property type="entry name" value="KdgF"/>
    <property type="match status" value="1"/>
</dbReference>
<dbReference type="SUPFAM" id="SSF51182">
    <property type="entry name" value="RmlC-like cupins"/>
    <property type="match status" value="1"/>
</dbReference>
<evidence type="ECO:0000313" key="2">
    <source>
        <dbReference type="EMBL" id="PZX49819.1"/>
    </source>
</evidence>
<name>A0A2W7R6Q9_9BACT</name>
<dbReference type="OrthoDB" id="9811153at2"/>
<dbReference type="PANTHER" id="PTHR40112">
    <property type="entry name" value="H2HPP ISOMERASE"/>
    <property type="match status" value="1"/>
</dbReference>
<sequence length="118" mass="13145">MKFQSDVFQVEEELEWEVVGNGVKRQIMGHDDHILVVKVAFEKGSIGPIHDHFHSQSTYVESGEFEVSINGVKKVLKGGDGFYIPPHSPHGAVCLAAGVLIDVFSPIREDFFTGEKYK</sequence>
<gene>
    <name evidence="2" type="ORF">LV85_02882</name>
</gene>
<evidence type="ECO:0000259" key="1">
    <source>
        <dbReference type="Pfam" id="PF07883"/>
    </source>
</evidence>
<feature type="domain" description="Cupin type-2" evidence="1">
    <location>
        <begin position="39"/>
        <end position="95"/>
    </location>
</feature>
<organism evidence="2 3">
    <name type="scientific">Algoriphagus chordae</name>
    <dbReference type="NCBI Taxonomy" id="237019"/>
    <lineage>
        <taxon>Bacteria</taxon>
        <taxon>Pseudomonadati</taxon>
        <taxon>Bacteroidota</taxon>
        <taxon>Cytophagia</taxon>
        <taxon>Cytophagales</taxon>
        <taxon>Cyclobacteriaceae</taxon>
        <taxon>Algoriphagus</taxon>
    </lineage>
</organism>
<dbReference type="Proteomes" id="UP000248882">
    <property type="component" value="Unassembled WGS sequence"/>
</dbReference>
<dbReference type="InterPro" id="IPR014710">
    <property type="entry name" value="RmlC-like_jellyroll"/>
</dbReference>
<dbReference type="RefSeq" id="WP_111320595.1">
    <property type="nucleotide sequence ID" value="NZ_QKZT01000013.1"/>
</dbReference>
<evidence type="ECO:0000313" key="3">
    <source>
        <dbReference type="Proteomes" id="UP000248882"/>
    </source>
</evidence>
<keyword evidence="3" id="KW-1185">Reference proteome</keyword>
<dbReference type="Gene3D" id="2.60.120.10">
    <property type="entry name" value="Jelly Rolls"/>
    <property type="match status" value="1"/>
</dbReference>
<reference evidence="2 3" key="1">
    <citation type="submission" date="2018-06" db="EMBL/GenBank/DDBJ databases">
        <title>Genomic Encyclopedia of Archaeal and Bacterial Type Strains, Phase II (KMG-II): from individual species to whole genera.</title>
        <authorList>
            <person name="Goeker M."/>
        </authorList>
    </citation>
    <scope>NUCLEOTIDE SEQUENCE [LARGE SCALE GENOMIC DNA]</scope>
    <source>
        <strain evidence="2 3">DSM 19830</strain>
    </source>
</reference>
<dbReference type="CDD" id="cd02238">
    <property type="entry name" value="cupin_KdgF"/>
    <property type="match status" value="1"/>
</dbReference>
<dbReference type="PANTHER" id="PTHR40112:SF1">
    <property type="entry name" value="H2HPP ISOMERASE"/>
    <property type="match status" value="1"/>
</dbReference>
<dbReference type="Pfam" id="PF07883">
    <property type="entry name" value="Cupin_2"/>
    <property type="match status" value="1"/>
</dbReference>
<proteinExistence type="predicted"/>
<dbReference type="InterPro" id="IPR011051">
    <property type="entry name" value="RmlC_Cupin_sf"/>
</dbReference>